<dbReference type="Pfam" id="PF20403">
    <property type="entry name" value="DUF6693"/>
    <property type="match status" value="1"/>
</dbReference>
<accession>A0A507SHE7</accession>
<evidence type="ECO:0008006" key="4">
    <source>
        <dbReference type="Google" id="ProtNLM"/>
    </source>
</evidence>
<feature type="transmembrane region" description="Helical" evidence="1">
    <location>
        <begin position="20"/>
        <end position="46"/>
    </location>
</feature>
<gene>
    <name evidence="2" type="ORF">E1I18_03485</name>
</gene>
<dbReference type="AlphaFoldDB" id="A0A507SHE7"/>
<keyword evidence="1" id="KW-0812">Transmembrane</keyword>
<proteinExistence type="predicted"/>
<dbReference type="OrthoDB" id="637345at2"/>
<evidence type="ECO:0000256" key="1">
    <source>
        <dbReference type="SAM" id="Phobius"/>
    </source>
</evidence>
<dbReference type="InterPro" id="IPR046515">
    <property type="entry name" value="DUF6693"/>
</dbReference>
<evidence type="ECO:0000313" key="3">
    <source>
        <dbReference type="Proteomes" id="UP000320801"/>
    </source>
</evidence>
<dbReference type="Proteomes" id="UP000320801">
    <property type="component" value="Unassembled WGS sequence"/>
</dbReference>
<protein>
    <recommendedName>
        <fullName evidence="4">DUF898 family protein</fullName>
    </recommendedName>
</protein>
<name>A0A507SHE7_9BACT</name>
<feature type="transmembrane region" description="Helical" evidence="1">
    <location>
        <begin position="67"/>
        <end position="88"/>
    </location>
</feature>
<dbReference type="RefSeq" id="WP_141484204.1">
    <property type="nucleotide sequence ID" value="NZ_SMDN01000021.1"/>
</dbReference>
<keyword evidence="3" id="KW-1185">Reference proteome</keyword>
<keyword evidence="1" id="KW-1133">Transmembrane helix</keyword>
<reference evidence="2 3" key="1">
    <citation type="submission" date="2019-03" db="EMBL/GenBank/DDBJ databases">
        <title>Characterization of a novel Mycoplasma cynos real-time PCR assay.</title>
        <authorList>
            <person name="Tallmadge R.L."/>
            <person name="Mitchell P.K."/>
            <person name="Goodman L."/>
        </authorList>
    </citation>
    <scope>NUCLEOTIDE SEQUENCE [LARGE SCALE GENOMIC DNA]</scope>
    <source>
        <strain evidence="2 3">1642</strain>
    </source>
</reference>
<sequence>MNKESKYLVSPMRHWGKMFVYNILFMLSFLTLGLATPWVICARYRYITNNTQLSGKRLKFNGKGGQLFGSYIKWWLLSLITLGFYYTFYFPQRLINWYTSHTEIVE</sequence>
<dbReference type="EMBL" id="SMDN01000021">
    <property type="protein sequence ID" value="TQC51279.1"/>
    <property type="molecule type" value="Genomic_DNA"/>
</dbReference>
<organism evidence="2 3">
    <name type="scientific">Mycoplasmopsis mucosicanis</name>
    <dbReference type="NCBI Taxonomy" id="458208"/>
    <lineage>
        <taxon>Bacteria</taxon>
        <taxon>Bacillati</taxon>
        <taxon>Mycoplasmatota</taxon>
        <taxon>Mycoplasmoidales</taxon>
        <taxon>Metamycoplasmataceae</taxon>
        <taxon>Mycoplasmopsis</taxon>
    </lineage>
</organism>
<keyword evidence="1" id="KW-0472">Membrane</keyword>
<evidence type="ECO:0000313" key="2">
    <source>
        <dbReference type="EMBL" id="TQC51279.1"/>
    </source>
</evidence>
<comment type="caution">
    <text evidence="2">The sequence shown here is derived from an EMBL/GenBank/DDBJ whole genome shotgun (WGS) entry which is preliminary data.</text>
</comment>